<evidence type="ECO:0000313" key="2">
    <source>
        <dbReference type="Proteomes" id="UP000198828"/>
    </source>
</evidence>
<dbReference type="AlphaFoldDB" id="A0A1H2V432"/>
<dbReference type="OrthoDB" id="9815144at2"/>
<gene>
    <name evidence="1" type="ORF">SAMN05660923_01002</name>
</gene>
<dbReference type="EMBL" id="FNNG01000003">
    <property type="protein sequence ID" value="SDW62694.1"/>
    <property type="molecule type" value="Genomic_DNA"/>
</dbReference>
<dbReference type="Proteomes" id="UP000198828">
    <property type="component" value="Unassembled WGS sequence"/>
</dbReference>
<name>A0A1H2V432_9FIRM</name>
<protein>
    <submittedName>
        <fullName evidence="1">N-acetylglucosaminyl deacetylase, LmbE family</fullName>
    </submittedName>
</protein>
<dbReference type="Pfam" id="PF02585">
    <property type="entry name" value="PIG-L"/>
    <property type="match status" value="1"/>
</dbReference>
<proteinExistence type="predicted"/>
<dbReference type="SUPFAM" id="SSF102588">
    <property type="entry name" value="LmbE-like"/>
    <property type="match status" value="1"/>
</dbReference>
<dbReference type="InterPro" id="IPR003737">
    <property type="entry name" value="GlcNAc_PI_deacetylase-related"/>
</dbReference>
<reference evidence="1 2" key="1">
    <citation type="submission" date="2016-10" db="EMBL/GenBank/DDBJ databases">
        <authorList>
            <person name="de Groot N.N."/>
        </authorList>
    </citation>
    <scope>NUCLEOTIDE SEQUENCE [LARGE SCALE GENOMIC DNA]</scope>
    <source>
        <strain evidence="1 2">DSM 23310</strain>
    </source>
</reference>
<organism evidence="1 2">
    <name type="scientific">Tepidimicrobium xylanilyticum</name>
    <dbReference type="NCBI Taxonomy" id="1123352"/>
    <lineage>
        <taxon>Bacteria</taxon>
        <taxon>Bacillati</taxon>
        <taxon>Bacillota</taxon>
        <taxon>Tissierellia</taxon>
        <taxon>Tissierellales</taxon>
        <taxon>Tepidimicrobiaceae</taxon>
        <taxon>Tepidimicrobium</taxon>
    </lineage>
</organism>
<evidence type="ECO:0000313" key="1">
    <source>
        <dbReference type="EMBL" id="SDW62694.1"/>
    </source>
</evidence>
<sequence>MLKKFVKIILKYPIILLNNVFLHVYYSLCEKGTYEKTTAFSDKNNKILFIAPHVDDETIGAGGTLLMHGEKGDRIVCLYVADGGGAVSNLDKESLIQLRKEEANKIKDLIGMDKVYFLDIPDGQVIVKDKYIDKVYSILIKENPDIIYVPFLLDGHIDHVNSARIVIESIKRWNSSFNHIYMYSVNTPIRPDIINSITIMDKHLFQKKNSLYRVFESQYVMGFDAFMSVNRALRLIAKEGYALEGFVKGDLDKIIEFNDILIEEKFNPYEFRQLSSRYNLILSYMKNKKLKDKYMDILKKL</sequence>
<dbReference type="RefSeq" id="WP_093751413.1">
    <property type="nucleotide sequence ID" value="NZ_BSYN01000004.1"/>
</dbReference>
<accession>A0A1H2V432</accession>
<dbReference type="InterPro" id="IPR024078">
    <property type="entry name" value="LmbE-like_dom_sf"/>
</dbReference>
<keyword evidence="2" id="KW-1185">Reference proteome</keyword>
<dbReference type="Gene3D" id="3.40.50.10320">
    <property type="entry name" value="LmbE-like"/>
    <property type="match status" value="1"/>
</dbReference>